<dbReference type="SMART" id="SM00382">
    <property type="entry name" value="AAA"/>
    <property type="match status" value="1"/>
</dbReference>
<organism evidence="6">
    <name type="scientific">freshwater metagenome</name>
    <dbReference type="NCBI Taxonomy" id="449393"/>
    <lineage>
        <taxon>unclassified sequences</taxon>
        <taxon>metagenomes</taxon>
        <taxon>ecological metagenomes</taxon>
    </lineage>
</organism>
<dbReference type="InterPro" id="IPR003439">
    <property type="entry name" value="ABC_transporter-like_ATP-bd"/>
</dbReference>
<dbReference type="InterPro" id="IPR050153">
    <property type="entry name" value="Metal_Ion_Import_ABC"/>
</dbReference>
<evidence type="ECO:0000256" key="2">
    <source>
        <dbReference type="ARBA" id="ARBA00022741"/>
    </source>
</evidence>
<dbReference type="Gene3D" id="3.40.50.300">
    <property type="entry name" value="P-loop containing nucleotide triphosphate hydrolases"/>
    <property type="match status" value="1"/>
</dbReference>
<evidence type="ECO:0000256" key="3">
    <source>
        <dbReference type="ARBA" id="ARBA00022840"/>
    </source>
</evidence>
<evidence type="ECO:0000313" key="6">
    <source>
        <dbReference type="EMBL" id="CAB4773899.1"/>
    </source>
</evidence>
<evidence type="ECO:0000313" key="11">
    <source>
        <dbReference type="EMBL" id="CAB5052616.1"/>
    </source>
</evidence>
<keyword evidence="3" id="KW-0067">ATP-binding</keyword>
<dbReference type="EMBL" id="CAFAAU010000006">
    <property type="protein sequence ID" value="CAB4800092.1"/>
    <property type="molecule type" value="Genomic_DNA"/>
</dbReference>
<evidence type="ECO:0000313" key="7">
    <source>
        <dbReference type="EMBL" id="CAB4800092.1"/>
    </source>
</evidence>
<evidence type="ECO:0000256" key="1">
    <source>
        <dbReference type="ARBA" id="ARBA00022448"/>
    </source>
</evidence>
<dbReference type="GO" id="GO:0016887">
    <property type="term" value="F:ATP hydrolysis activity"/>
    <property type="evidence" value="ECO:0007669"/>
    <property type="project" value="InterPro"/>
</dbReference>
<evidence type="ECO:0000313" key="5">
    <source>
        <dbReference type="EMBL" id="CAB4696795.1"/>
    </source>
</evidence>
<evidence type="ECO:0000313" key="8">
    <source>
        <dbReference type="EMBL" id="CAB4853999.1"/>
    </source>
</evidence>
<dbReference type="EMBL" id="CAEZYA010000004">
    <property type="protein sequence ID" value="CAB4696795.1"/>
    <property type="molecule type" value="Genomic_DNA"/>
</dbReference>
<evidence type="ECO:0000259" key="4">
    <source>
        <dbReference type="PROSITE" id="PS50893"/>
    </source>
</evidence>
<name>A0A6J6VRF7_9ZZZZ</name>
<dbReference type="EMBL" id="CAEZZN010000054">
    <property type="protein sequence ID" value="CAB4773899.1"/>
    <property type="molecule type" value="Genomic_DNA"/>
</dbReference>
<dbReference type="GO" id="GO:0005524">
    <property type="term" value="F:ATP binding"/>
    <property type="evidence" value="ECO:0007669"/>
    <property type="project" value="UniProtKB-KW"/>
</dbReference>
<accession>A0A6J6VRF7</accession>
<dbReference type="EMBL" id="CAFBOQ010000005">
    <property type="protein sequence ID" value="CAB4978846.1"/>
    <property type="molecule type" value="Genomic_DNA"/>
</dbReference>
<dbReference type="EMBL" id="CAFBLC010000005">
    <property type="protein sequence ID" value="CAB4853999.1"/>
    <property type="molecule type" value="Genomic_DNA"/>
</dbReference>
<dbReference type="EMBL" id="CAFBQM010000003">
    <property type="protein sequence ID" value="CAB5052616.1"/>
    <property type="molecule type" value="Genomic_DNA"/>
</dbReference>
<protein>
    <submittedName>
        <fullName evidence="6">Unannotated protein</fullName>
    </submittedName>
</protein>
<proteinExistence type="predicted"/>
<dbReference type="InterPro" id="IPR027417">
    <property type="entry name" value="P-loop_NTPase"/>
</dbReference>
<reference evidence="6" key="1">
    <citation type="submission" date="2020-05" db="EMBL/GenBank/DDBJ databases">
        <authorList>
            <person name="Chiriac C."/>
            <person name="Salcher M."/>
            <person name="Ghai R."/>
            <person name="Kavagutti S V."/>
        </authorList>
    </citation>
    <scope>NUCLEOTIDE SEQUENCE</scope>
</reference>
<evidence type="ECO:0000313" key="9">
    <source>
        <dbReference type="EMBL" id="CAB4978846.1"/>
    </source>
</evidence>
<feature type="domain" description="ABC transporter" evidence="4">
    <location>
        <begin position="7"/>
        <end position="247"/>
    </location>
</feature>
<keyword evidence="1" id="KW-0813">Transport</keyword>
<dbReference type="PANTHER" id="PTHR42734">
    <property type="entry name" value="METAL TRANSPORT SYSTEM ATP-BINDING PROTEIN TM_0124-RELATED"/>
    <property type="match status" value="1"/>
</dbReference>
<dbReference type="PROSITE" id="PS50893">
    <property type="entry name" value="ABC_TRANSPORTER_2"/>
    <property type="match status" value="1"/>
</dbReference>
<dbReference type="EMBL" id="CAFBQD010000006">
    <property type="protein sequence ID" value="CAB5046848.1"/>
    <property type="molecule type" value="Genomic_DNA"/>
</dbReference>
<dbReference type="AlphaFoldDB" id="A0A6J6VRF7"/>
<sequence length="263" mass="28601">MTTSPVLELNDVSVRRGEKIILGPINFQISSGERWVILGPNGAGKSTLLQILATKIFPTQGTVSVLGKQMGRVDLFELRTRIGICGAPIAEDIPFDETVKDVVLTAAYAILGRWNEDYDLWDESRAIALLTTFGVRELADRTYGTLSEGEKKRTQIARALMADPELLLLDEPAGGLDVGGREDLLRRFANFSADPASPATILVTHHIEEIPLGTTHALLLKDGVIAVSGPVSSVITSEHISAIFEEKISVTQDAGRFFARSYQ</sequence>
<dbReference type="SUPFAM" id="SSF52540">
    <property type="entry name" value="P-loop containing nucleoside triphosphate hydrolases"/>
    <property type="match status" value="1"/>
</dbReference>
<dbReference type="Pfam" id="PF00005">
    <property type="entry name" value="ABC_tran"/>
    <property type="match status" value="1"/>
</dbReference>
<keyword evidence="2" id="KW-0547">Nucleotide-binding</keyword>
<gene>
    <name evidence="5" type="ORF">UFOPK2627_00229</name>
    <name evidence="6" type="ORF">UFOPK2879_01169</name>
    <name evidence="7" type="ORF">UFOPK3078_00303</name>
    <name evidence="8" type="ORF">UFOPK3288_00211</name>
    <name evidence="9" type="ORF">UFOPK3990_00269</name>
    <name evidence="10" type="ORF">UFOPK4245_00436</name>
    <name evidence="11" type="ORF">UFOPK4337_00177</name>
</gene>
<evidence type="ECO:0000313" key="10">
    <source>
        <dbReference type="EMBL" id="CAB5046848.1"/>
    </source>
</evidence>
<dbReference type="InterPro" id="IPR003593">
    <property type="entry name" value="AAA+_ATPase"/>
</dbReference>